<keyword evidence="1" id="KW-0732">Signal</keyword>
<gene>
    <name evidence="2" type="ORF">B0T14DRAFT_530799</name>
</gene>
<proteinExistence type="predicted"/>
<dbReference type="AlphaFoldDB" id="A0AA39U3E5"/>
<dbReference type="SUPFAM" id="SSF63829">
    <property type="entry name" value="Calcium-dependent phosphotriesterase"/>
    <property type="match status" value="1"/>
</dbReference>
<accession>A0AA39U3E5</accession>
<sequence length="340" mass="36075">MKPTLFFIVSTAIPTILTLKPPSPPLPHDLITQFPFPTWLENIAVRTNGDILVTTLSSTPNAILYTVQSPSFPSASPIPLHTFTNITSLFGITESSTKPDLFLIAGGNLPTASTPASYFIWALDFQQHPPKTTLIAENPHALLPNGITSIPHRDAILVADSLAGLVWHVNLTTGETTTGIQVPEMAAPPGSPPDAIGINGVKIHKGYLYWSHSSLASIFRVRINKDGRRDLNAPVETVARLDATFLDDFVIEPDGIIWAATNSDSTLVAVDIRTGKSEVVLGGKGEMTVAGATAVAPGRGKGDEGAVYVVTCGGLRRPVNGTVVEGGKVARVDTRGFKFG</sequence>
<organism evidence="2 3">
    <name type="scientific">Immersiella caudata</name>
    <dbReference type="NCBI Taxonomy" id="314043"/>
    <lineage>
        <taxon>Eukaryota</taxon>
        <taxon>Fungi</taxon>
        <taxon>Dikarya</taxon>
        <taxon>Ascomycota</taxon>
        <taxon>Pezizomycotina</taxon>
        <taxon>Sordariomycetes</taxon>
        <taxon>Sordariomycetidae</taxon>
        <taxon>Sordariales</taxon>
        <taxon>Lasiosphaeriaceae</taxon>
        <taxon>Immersiella</taxon>
    </lineage>
</organism>
<dbReference type="PANTHER" id="PTHR42060">
    <property type="entry name" value="NHL REPEAT-CONTAINING PROTEIN-RELATED"/>
    <property type="match status" value="1"/>
</dbReference>
<keyword evidence="3" id="KW-1185">Reference proteome</keyword>
<evidence type="ECO:0000313" key="2">
    <source>
        <dbReference type="EMBL" id="KAK0611643.1"/>
    </source>
</evidence>
<protein>
    <recommendedName>
        <fullName evidence="4">SMP-30/Gluconolactonase/LRE-like region domain-containing protein</fullName>
    </recommendedName>
</protein>
<reference evidence="2" key="1">
    <citation type="submission" date="2023-06" db="EMBL/GenBank/DDBJ databases">
        <title>Genome-scale phylogeny and comparative genomics of the fungal order Sordariales.</title>
        <authorList>
            <consortium name="Lawrence Berkeley National Laboratory"/>
            <person name="Hensen N."/>
            <person name="Bonometti L."/>
            <person name="Westerberg I."/>
            <person name="Brannstrom I.O."/>
            <person name="Guillou S."/>
            <person name="Cros-Aarteil S."/>
            <person name="Calhoun S."/>
            <person name="Haridas S."/>
            <person name="Kuo A."/>
            <person name="Mondo S."/>
            <person name="Pangilinan J."/>
            <person name="Riley R."/>
            <person name="Labutti K."/>
            <person name="Andreopoulos B."/>
            <person name="Lipzen A."/>
            <person name="Chen C."/>
            <person name="Yanf M."/>
            <person name="Daum C."/>
            <person name="Ng V."/>
            <person name="Clum A."/>
            <person name="Steindorff A."/>
            <person name="Ohm R."/>
            <person name="Martin F."/>
            <person name="Silar P."/>
            <person name="Natvig D."/>
            <person name="Lalanne C."/>
            <person name="Gautier V."/>
            <person name="Ament-Velasquez S.L."/>
            <person name="Kruys A."/>
            <person name="Hutchinson M.I."/>
            <person name="Powell A.J."/>
            <person name="Barry K."/>
            <person name="Miller A.N."/>
            <person name="Grigoriev I.V."/>
            <person name="Debuchy R."/>
            <person name="Gladieux P."/>
            <person name="Thoren M.H."/>
            <person name="Johannesson H."/>
        </authorList>
    </citation>
    <scope>NUCLEOTIDE SEQUENCE</scope>
    <source>
        <strain evidence="2">CBS 606.72</strain>
    </source>
</reference>
<name>A0AA39U3E5_9PEZI</name>
<evidence type="ECO:0008006" key="4">
    <source>
        <dbReference type="Google" id="ProtNLM"/>
    </source>
</evidence>
<feature type="chain" id="PRO_5041404950" description="SMP-30/Gluconolactonase/LRE-like region domain-containing protein" evidence="1">
    <location>
        <begin position="19"/>
        <end position="340"/>
    </location>
</feature>
<evidence type="ECO:0000256" key="1">
    <source>
        <dbReference type="SAM" id="SignalP"/>
    </source>
</evidence>
<dbReference type="Gene3D" id="2.120.10.30">
    <property type="entry name" value="TolB, C-terminal domain"/>
    <property type="match status" value="1"/>
</dbReference>
<evidence type="ECO:0000313" key="3">
    <source>
        <dbReference type="Proteomes" id="UP001175000"/>
    </source>
</evidence>
<feature type="signal peptide" evidence="1">
    <location>
        <begin position="1"/>
        <end position="18"/>
    </location>
</feature>
<dbReference type="InterPro" id="IPR011042">
    <property type="entry name" value="6-blade_b-propeller_TolB-like"/>
</dbReference>
<comment type="caution">
    <text evidence="2">The sequence shown here is derived from an EMBL/GenBank/DDBJ whole genome shotgun (WGS) entry which is preliminary data.</text>
</comment>
<dbReference type="Proteomes" id="UP001175000">
    <property type="component" value="Unassembled WGS sequence"/>
</dbReference>
<dbReference type="EMBL" id="JAULSU010000007">
    <property type="protein sequence ID" value="KAK0611643.1"/>
    <property type="molecule type" value="Genomic_DNA"/>
</dbReference>
<dbReference type="PANTHER" id="PTHR42060:SF1">
    <property type="entry name" value="NHL REPEAT-CONTAINING PROTEIN"/>
    <property type="match status" value="1"/>
</dbReference>
<dbReference type="InterPro" id="IPR052998">
    <property type="entry name" value="Hetero-Diels-Alderase-like"/>
</dbReference>